<name>Q311I0_OLEA2</name>
<dbReference type="EMBL" id="CP000112">
    <property type="protein sequence ID" value="ABB38416.1"/>
    <property type="molecule type" value="Genomic_DNA"/>
</dbReference>
<dbReference type="PANTHER" id="PTHR35812">
    <property type="entry name" value="LIPOPROTEIN"/>
    <property type="match status" value="1"/>
</dbReference>
<dbReference type="Pfam" id="PF07603">
    <property type="entry name" value="Lcl_C"/>
    <property type="match status" value="2"/>
</dbReference>
<dbReference type="InterPro" id="IPR011460">
    <property type="entry name" value="Lcl_C"/>
</dbReference>
<evidence type="ECO:0000313" key="3">
    <source>
        <dbReference type="Proteomes" id="UP000002710"/>
    </source>
</evidence>
<accession>Q311I0</accession>
<organism evidence="2 3">
    <name type="scientific">Oleidesulfovibrio alaskensis (strain ATCC BAA-1058 / DSM 17464 / G20)</name>
    <name type="common">Desulfovibrio alaskensis</name>
    <dbReference type="NCBI Taxonomy" id="207559"/>
    <lineage>
        <taxon>Bacteria</taxon>
        <taxon>Pseudomonadati</taxon>
        <taxon>Thermodesulfobacteriota</taxon>
        <taxon>Desulfovibrionia</taxon>
        <taxon>Desulfovibrionales</taxon>
        <taxon>Desulfovibrionaceae</taxon>
        <taxon>Oleidesulfovibrio</taxon>
    </lineage>
</organism>
<feature type="domain" description="Lcl C-terminal" evidence="1">
    <location>
        <begin position="183"/>
        <end position="295"/>
    </location>
</feature>
<protein>
    <recommendedName>
        <fullName evidence="1">Lcl C-terminal domain-containing protein</fullName>
    </recommendedName>
</protein>
<evidence type="ECO:0000313" key="2">
    <source>
        <dbReference type="EMBL" id="ABB38416.1"/>
    </source>
</evidence>
<dbReference type="KEGG" id="dde:Dde_1619"/>
<dbReference type="RefSeq" id="WP_011367571.1">
    <property type="nucleotide sequence ID" value="NC_007519.1"/>
</dbReference>
<dbReference type="AlphaFoldDB" id="Q311I0"/>
<dbReference type="Proteomes" id="UP000002710">
    <property type="component" value="Chromosome"/>
</dbReference>
<reference evidence="2 3" key="1">
    <citation type="journal article" date="2011" name="J. Bacteriol.">
        <title>Complete genome sequence and updated annotation of Desulfovibrio alaskensis G20.</title>
        <authorList>
            <person name="Hauser L.J."/>
            <person name="Land M.L."/>
            <person name="Brown S.D."/>
            <person name="Larimer F."/>
            <person name="Keller K.L."/>
            <person name="Rapp-Giles B.J."/>
            <person name="Price M.N."/>
            <person name="Lin M."/>
            <person name="Bruce D.C."/>
            <person name="Detter J.C."/>
            <person name="Tapia R."/>
            <person name="Han C.S."/>
            <person name="Goodwin L.A."/>
            <person name="Cheng J.F."/>
            <person name="Pitluck S."/>
            <person name="Copeland A."/>
            <person name="Lucas S."/>
            <person name="Nolan M."/>
            <person name="Lapidus A.L."/>
            <person name="Palumbo A.V."/>
            <person name="Wall J.D."/>
        </authorList>
    </citation>
    <scope>NUCLEOTIDE SEQUENCE [LARGE SCALE GENOMIC DNA]</scope>
    <source>
        <strain evidence="3">ATCC BAA 1058 / DSM 17464 / G20</strain>
    </source>
</reference>
<dbReference type="PANTHER" id="PTHR35812:SF1">
    <property type="entry name" value="LIPOPROTEIN"/>
    <property type="match status" value="1"/>
</dbReference>
<feature type="domain" description="Lcl C-terminal" evidence="1">
    <location>
        <begin position="14"/>
        <end position="132"/>
    </location>
</feature>
<keyword evidence="3" id="KW-1185">Reference proteome</keyword>
<dbReference type="eggNOG" id="COG1361">
    <property type="taxonomic scope" value="Bacteria"/>
</dbReference>
<sequence>MTQRFISRDNPALKTVQDTRTGLMWTRDACLPDFPMSWAESLEYIEGLNKRQEGGFNDWRLPNRRELFSLIDTAASNPAVASGNPFLRIWSGWYWSSTTFAALPEYAWRVQFSGGRMFYGKKTEDSFLWPVRGISPVLHATGQQQCHNTHGHPVPCEGSGQDGSLRTGLRWDTRRFSAEGAGVSDTVSGLLWSRCADLTGGATSYAEALRAVTRFAQETGRNWRLPTIDELELLTDCSRAYPALTSGHPFDAVRPAYWSCTSSGYEKGWQYCLYMEKGAVGVGHAAAPEFHVWPVCSLP</sequence>
<gene>
    <name evidence="2" type="ordered locus">Dde_1619</name>
</gene>
<dbReference type="HOGENOM" id="CLU_810699_0_0_7"/>
<evidence type="ECO:0000259" key="1">
    <source>
        <dbReference type="Pfam" id="PF07603"/>
    </source>
</evidence>
<proteinExistence type="predicted"/>
<dbReference type="STRING" id="207559.Dde_1619"/>